<dbReference type="Pfam" id="PF00271">
    <property type="entry name" value="Helicase_C"/>
    <property type="match status" value="1"/>
</dbReference>
<dbReference type="PROSITE" id="PS51192">
    <property type="entry name" value="HELICASE_ATP_BIND_1"/>
    <property type="match status" value="1"/>
</dbReference>
<evidence type="ECO:0000256" key="8">
    <source>
        <dbReference type="ARBA" id="ARBA00047984"/>
    </source>
</evidence>
<proteinExistence type="inferred from homology"/>
<feature type="region of interest" description="Disordered" evidence="11">
    <location>
        <begin position="368"/>
        <end position="431"/>
    </location>
</feature>
<evidence type="ECO:0000259" key="12">
    <source>
        <dbReference type="PROSITE" id="PS51192"/>
    </source>
</evidence>
<sequence>MTFKELGIAEPILKALEAEGYTHPTPIQEQSIPILLKGKDLLGVAQTGTGKTAAFGIPILHHLYEGISLSQSKRKVKALVVTPTRELAIQIGESFTAYGKHTGLRNTVIFGGVKQGKQVSALRGGVDILIATPGRLLDLMNQGFISFRDLQHVVLDEADQMLDMGFIHDIKKIIAKLPPKRQSLFFSATMPKDIVELSRKMLGDFERVTIKPEQATAEKVEQGVYFISKGNKPKLLVHLLEQQPQASVLVFSRTKHGANKIVKKLAQADIRSAAIHGNKSQTARQKALGDFKDGKLKVLVATDIAARGIDVEDLSLVVNYDLPNVSETYVHRIGRTGRASASGTALSFCDKEERAYLRDIEKLIKQAVPRMPEHQFMDEDTKDDDDERPARSPRGPGKSGNKNRAGGNNFRGKNNRNTSKPKKRNDSSSRN</sequence>
<comment type="similarity">
    <text evidence="7">Belongs to the DEAD box helicase family.</text>
</comment>
<dbReference type="STRING" id="228957.SAMN04488008_101349"/>
<organism evidence="15 16">
    <name type="scientific">Maribacter orientalis</name>
    <dbReference type="NCBI Taxonomy" id="228957"/>
    <lineage>
        <taxon>Bacteria</taxon>
        <taxon>Pseudomonadati</taxon>
        <taxon>Bacteroidota</taxon>
        <taxon>Flavobacteriia</taxon>
        <taxon>Flavobacteriales</taxon>
        <taxon>Flavobacteriaceae</taxon>
        <taxon>Maribacter</taxon>
    </lineage>
</organism>
<evidence type="ECO:0000256" key="4">
    <source>
        <dbReference type="ARBA" id="ARBA00022801"/>
    </source>
</evidence>
<dbReference type="FunFam" id="3.40.50.300:FF:000108">
    <property type="entry name" value="ATP-dependent RNA helicase RhlE"/>
    <property type="match status" value="1"/>
</dbReference>
<keyword evidence="16" id="KW-1185">Reference proteome</keyword>
<evidence type="ECO:0000259" key="14">
    <source>
        <dbReference type="PROSITE" id="PS51195"/>
    </source>
</evidence>
<feature type="domain" description="Helicase ATP-binding" evidence="12">
    <location>
        <begin position="32"/>
        <end position="208"/>
    </location>
</feature>
<evidence type="ECO:0000259" key="13">
    <source>
        <dbReference type="PROSITE" id="PS51194"/>
    </source>
</evidence>
<dbReference type="SMART" id="SM00490">
    <property type="entry name" value="HELICc"/>
    <property type="match status" value="1"/>
</dbReference>
<feature type="domain" description="DEAD-box RNA helicase Q" evidence="14">
    <location>
        <begin position="1"/>
        <end position="29"/>
    </location>
</feature>
<dbReference type="Pfam" id="PF00270">
    <property type="entry name" value="DEAD"/>
    <property type="match status" value="1"/>
</dbReference>
<dbReference type="InterPro" id="IPR050079">
    <property type="entry name" value="DEAD_box_RNA_helicase"/>
</dbReference>
<protein>
    <recommendedName>
        <fullName evidence="9">DEAD-box ATP-dependent RNA helicase RhpA</fullName>
        <ecNumber evidence="1">3.6.4.13</ecNumber>
    </recommendedName>
</protein>
<evidence type="ECO:0000256" key="11">
    <source>
        <dbReference type="SAM" id="MobiDB-lite"/>
    </source>
</evidence>
<dbReference type="PANTHER" id="PTHR47959:SF13">
    <property type="entry name" value="ATP-DEPENDENT RNA HELICASE RHLE"/>
    <property type="match status" value="1"/>
</dbReference>
<name>A0A1H7GLM6_9FLAO</name>
<gene>
    <name evidence="15" type="ORF">SAMN04488008_101349</name>
</gene>
<dbReference type="RefSeq" id="WP_091619105.1">
    <property type="nucleotide sequence ID" value="NZ_FNZN01000001.1"/>
</dbReference>
<evidence type="ECO:0000256" key="3">
    <source>
        <dbReference type="ARBA" id="ARBA00022741"/>
    </source>
</evidence>
<dbReference type="EMBL" id="FNZN01000001">
    <property type="protein sequence ID" value="SEK36735.1"/>
    <property type="molecule type" value="Genomic_DNA"/>
</dbReference>
<dbReference type="GO" id="GO:0005524">
    <property type="term" value="F:ATP binding"/>
    <property type="evidence" value="ECO:0007669"/>
    <property type="project" value="UniProtKB-KW"/>
</dbReference>
<dbReference type="Gene3D" id="3.40.50.300">
    <property type="entry name" value="P-loop containing nucleotide triphosphate hydrolases"/>
    <property type="match status" value="2"/>
</dbReference>
<dbReference type="GO" id="GO:0003676">
    <property type="term" value="F:nucleic acid binding"/>
    <property type="evidence" value="ECO:0007669"/>
    <property type="project" value="InterPro"/>
</dbReference>
<dbReference type="GO" id="GO:0003724">
    <property type="term" value="F:RNA helicase activity"/>
    <property type="evidence" value="ECO:0007669"/>
    <property type="project" value="UniProtKB-EC"/>
</dbReference>
<accession>A0A1H7GLM6</accession>
<reference evidence="16" key="1">
    <citation type="submission" date="2016-10" db="EMBL/GenBank/DDBJ databases">
        <authorList>
            <person name="Varghese N."/>
            <person name="Submissions S."/>
        </authorList>
    </citation>
    <scope>NUCLEOTIDE SEQUENCE [LARGE SCALE GENOMIC DNA]</scope>
    <source>
        <strain evidence="16">DSM 16471</strain>
    </source>
</reference>
<evidence type="ECO:0000256" key="2">
    <source>
        <dbReference type="ARBA" id="ARBA00022490"/>
    </source>
</evidence>
<comment type="catalytic activity">
    <reaction evidence="8">
        <text>ATP + H2O = ADP + phosphate + H(+)</text>
        <dbReference type="Rhea" id="RHEA:13065"/>
        <dbReference type="ChEBI" id="CHEBI:15377"/>
        <dbReference type="ChEBI" id="CHEBI:15378"/>
        <dbReference type="ChEBI" id="CHEBI:30616"/>
        <dbReference type="ChEBI" id="CHEBI:43474"/>
        <dbReference type="ChEBI" id="CHEBI:456216"/>
        <dbReference type="EC" id="3.6.4.13"/>
    </reaction>
</comment>
<dbReference type="InterPro" id="IPR014001">
    <property type="entry name" value="Helicase_ATP-bd"/>
</dbReference>
<evidence type="ECO:0000256" key="10">
    <source>
        <dbReference type="PROSITE-ProRule" id="PRU00552"/>
    </source>
</evidence>
<dbReference type="AlphaFoldDB" id="A0A1H7GLM6"/>
<dbReference type="CDD" id="cd00268">
    <property type="entry name" value="DEADc"/>
    <property type="match status" value="1"/>
</dbReference>
<evidence type="ECO:0000256" key="6">
    <source>
        <dbReference type="ARBA" id="ARBA00022840"/>
    </source>
</evidence>
<dbReference type="OrthoDB" id="9785240at2"/>
<keyword evidence="5 15" id="KW-0347">Helicase</keyword>
<dbReference type="GO" id="GO:0009266">
    <property type="term" value="P:response to temperature stimulus"/>
    <property type="evidence" value="ECO:0007669"/>
    <property type="project" value="UniProtKB-ARBA"/>
</dbReference>
<evidence type="ECO:0000313" key="15">
    <source>
        <dbReference type="EMBL" id="SEK36735.1"/>
    </source>
</evidence>
<keyword evidence="3" id="KW-0547">Nucleotide-binding</keyword>
<keyword evidence="2" id="KW-0963">Cytoplasm</keyword>
<dbReference type="InterPro" id="IPR027417">
    <property type="entry name" value="P-loop_NTPase"/>
</dbReference>
<dbReference type="Proteomes" id="UP000198990">
    <property type="component" value="Unassembled WGS sequence"/>
</dbReference>
<dbReference type="InterPro" id="IPR014014">
    <property type="entry name" value="RNA_helicase_DEAD_Q_motif"/>
</dbReference>
<dbReference type="PROSITE" id="PS51194">
    <property type="entry name" value="HELICASE_CTER"/>
    <property type="match status" value="1"/>
</dbReference>
<evidence type="ECO:0000256" key="1">
    <source>
        <dbReference type="ARBA" id="ARBA00012552"/>
    </source>
</evidence>
<keyword evidence="6" id="KW-0067">ATP-binding</keyword>
<feature type="domain" description="Helicase C-terminal" evidence="13">
    <location>
        <begin position="231"/>
        <end position="379"/>
    </location>
</feature>
<dbReference type="SMART" id="SM00487">
    <property type="entry name" value="DEXDc"/>
    <property type="match status" value="1"/>
</dbReference>
<dbReference type="SUPFAM" id="SSF52540">
    <property type="entry name" value="P-loop containing nucleoside triphosphate hydrolases"/>
    <property type="match status" value="1"/>
</dbReference>
<feature type="short sequence motif" description="Q motif" evidence="10">
    <location>
        <begin position="1"/>
        <end position="29"/>
    </location>
</feature>
<dbReference type="GO" id="GO:0042255">
    <property type="term" value="P:ribosome assembly"/>
    <property type="evidence" value="ECO:0007669"/>
    <property type="project" value="UniProtKB-ARBA"/>
</dbReference>
<keyword evidence="4" id="KW-0378">Hydrolase</keyword>
<evidence type="ECO:0000256" key="7">
    <source>
        <dbReference type="ARBA" id="ARBA00038437"/>
    </source>
</evidence>
<dbReference type="InterPro" id="IPR001650">
    <property type="entry name" value="Helicase_C-like"/>
</dbReference>
<dbReference type="InterPro" id="IPR011545">
    <property type="entry name" value="DEAD/DEAH_box_helicase_dom"/>
</dbReference>
<dbReference type="CDD" id="cd18787">
    <property type="entry name" value="SF2_C_DEAD"/>
    <property type="match status" value="1"/>
</dbReference>
<dbReference type="PROSITE" id="PS51195">
    <property type="entry name" value="Q_MOTIF"/>
    <property type="match status" value="1"/>
</dbReference>
<feature type="compositionally biased region" description="Low complexity" evidence="11">
    <location>
        <begin position="400"/>
        <end position="417"/>
    </location>
</feature>
<dbReference type="GO" id="GO:0005829">
    <property type="term" value="C:cytosol"/>
    <property type="evidence" value="ECO:0007669"/>
    <property type="project" value="TreeGrafter"/>
</dbReference>
<dbReference type="GO" id="GO:0016787">
    <property type="term" value="F:hydrolase activity"/>
    <property type="evidence" value="ECO:0007669"/>
    <property type="project" value="UniProtKB-KW"/>
</dbReference>
<dbReference type="InterPro" id="IPR044742">
    <property type="entry name" value="DEAD/DEAH_RhlB"/>
</dbReference>
<dbReference type="PANTHER" id="PTHR47959">
    <property type="entry name" value="ATP-DEPENDENT RNA HELICASE RHLE-RELATED"/>
    <property type="match status" value="1"/>
</dbReference>
<evidence type="ECO:0000256" key="9">
    <source>
        <dbReference type="ARBA" id="ARBA00074363"/>
    </source>
</evidence>
<dbReference type="EC" id="3.6.4.13" evidence="1"/>
<evidence type="ECO:0000313" key="16">
    <source>
        <dbReference type="Proteomes" id="UP000198990"/>
    </source>
</evidence>
<evidence type="ECO:0000256" key="5">
    <source>
        <dbReference type="ARBA" id="ARBA00022806"/>
    </source>
</evidence>